<evidence type="ECO:0000256" key="23">
    <source>
        <dbReference type="ARBA" id="ARBA00082023"/>
    </source>
</evidence>
<dbReference type="GO" id="GO:0008380">
    <property type="term" value="P:RNA splicing"/>
    <property type="evidence" value="ECO:0007669"/>
    <property type="project" value="UniProtKB-KW"/>
</dbReference>
<dbReference type="Pfam" id="PF15158">
    <property type="entry name" value="TMEM249"/>
    <property type="match status" value="1"/>
</dbReference>
<dbReference type="GO" id="GO:0006397">
    <property type="term" value="P:mRNA processing"/>
    <property type="evidence" value="ECO:0007669"/>
    <property type="project" value="UniProtKB-KW"/>
</dbReference>
<evidence type="ECO:0000256" key="8">
    <source>
        <dbReference type="ARBA" id="ARBA00022553"/>
    </source>
</evidence>
<keyword evidence="13" id="KW-0378">Hydrolase</keyword>
<keyword evidence="26" id="KW-0812">Transmembrane</keyword>
<dbReference type="InterPro" id="IPR050699">
    <property type="entry name" value="RNA-DNA_Helicase"/>
</dbReference>
<evidence type="ECO:0000256" key="10">
    <source>
        <dbReference type="ARBA" id="ARBA00022728"/>
    </source>
</evidence>
<dbReference type="InterPro" id="IPR025696">
    <property type="entry name" value="Beta-barrel_MTR4"/>
</dbReference>
<evidence type="ECO:0000256" key="7">
    <source>
        <dbReference type="ARBA" id="ARBA00022552"/>
    </source>
</evidence>
<keyword evidence="10" id="KW-0747">Spliceosome</keyword>
<evidence type="ECO:0000256" key="5">
    <source>
        <dbReference type="ARBA" id="ARBA00012552"/>
    </source>
</evidence>
<feature type="transmembrane region" description="Helical" evidence="26">
    <location>
        <begin position="81"/>
        <end position="100"/>
    </location>
</feature>
<feature type="domain" description="Helicase C-terminal" evidence="28">
    <location>
        <begin position="806"/>
        <end position="978"/>
    </location>
</feature>
<evidence type="ECO:0000256" key="11">
    <source>
        <dbReference type="ARBA" id="ARBA00022741"/>
    </source>
</evidence>
<dbReference type="OrthoDB" id="64767at2759"/>
<keyword evidence="30" id="KW-1185">Reference proteome</keyword>
<comment type="caution">
    <text evidence="29">The sequence shown here is derived from an EMBL/GenBank/DDBJ whole genome shotgun (WGS) entry which is preliminary data.</text>
</comment>
<dbReference type="InterPro" id="IPR001650">
    <property type="entry name" value="Helicase_C-like"/>
</dbReference>
<dbReference type="GO" id="GO:0006974">
    <property type="term" value="P:DNA damage response"/>
    <property type="evidence" value="ECO:0007669"/>
    <property type="project" value="UniProtKB-KW"/>
</dbReference>
<keyword evidence="26" id="KW-1133">Transmembrane helix</keyword>
<evidence type="ECO:0000256" key="22">
    <source>
        <dbReference type="ARBA" id="ARBA00077324"/>
    </source>
</evidence>
<dbReference type="FunFam" id="3.40.50.300:FF:000141">
    <property type="entry name" value="ATP-dependent RNA helicase DOB1"/>
    <property type="match status" value="1"/>
</dbReference>
<dbReference type="SMART" id="SM00487">
    <property type="entry name" value="DEXDc"/>
    <property type="match status" value="1"/>
</dbReference>
<protein>
    <recommendedName>
        <fullName evidence="21">Exosome RNA helicase MTR4</fullName>
        <ecNumber evidence="5">3.6.4.13</ecNumber>
    </recommendedName>
    <alternativeName>
        <fullName evidence="23">Superkiller viralicidic activity 2-like 2</fullName>
    </alternativeName>
    <alternativeName>
        <fullName evidence="22">TRAMP-like complex helicase</fullName>
    </alternativeName>
</protein>
<feature type="domain" description="Helicase ATP-binding" evidence="27">
    <location>
        <begin position="549"/>
        <end position="705"/>
    </location>
</feature>
<dbReference type="SMART" id="SM01142">
    <property type="entry name" value="DSHCT"/>
    <property type="match status" value="1"/>
</dbReference>
<dbReference type="PROSITE" id="PS51194">
    <property type="entry name" value="HELICASE_CTER"/>
    <property type="match status" value="1"/>
</dbReference>
<evidence type="ECO:0000256" key="15">
    <source>
        <dbReference type="ARBA" id="ARBA00022840"/>
    </source>
</evidence>
<comment type="similarity">
    <text evidence="4">Belongs to the helicase family. SKI2 subfamily.</text>
</comment>
<keyword evidence="18" id="KW-0508">mRNA splicing</keyword>
<evidence type="ECO:0000256" key="1">
    <source>
        <dbReference type="ARBA" id="ARBA00004324"/>
    </source>
</evidence>
<evidence type="ECO:0000256" key="9">
    <source>
        <dbReference type="ARBA" id="ARBA00022664"/>
    </source>
</evidence>
<evidence type="ECO:0000256" key="21">
    <source>
        <dbReference type="ARBA" id="ARBA00069430"/>
    </source>
</evidence>
<dbReference type="Pfam" id="PF08148">
    <property type="entry name" value="DSHCT"/>
    <property type="match status" value="1"/>
</dbReference>
<dbReference type="CDD" id="cd13154">
    <property type="entry name" value="KOW_Mtr4"/>
    <property type="match status" value="1"/>
</dbReference>
<keyword evidence="7" id="KW-0698">rRNA processing</keyword>
<keyword evidence="24" id="KW-0175">Coiled coil</keyword>
<dbReference type="FunFam" id="2.40.30.300:FF:000001">
    <property type="entry name" value="Mtr4 exosome RNA helicase"/>
    <property type="match status" value="1"/>
</dbReference>
<evidence type="ECO:0000313" key="30">
    <source>
        <dbReference type="Proteomes" id="UP000708208"/>
    </source>
</evidence>
<dbReference type="InterPro" id="IPR012961">
    <property type="entry name" value="Ski2/MTR4_C"/>
</dbReference>
<proteinExistence type="inferred from homology"/>
<keyword evidence="15" id="KW-0067">ATP-binding</keyword>
<evidence type="ECO:0000256" key="17">
    <source>
        <dbReference type="ARBA" id="ARBA00022990"/>
    </source>
</evidence>
<dbReference type="PROSITE" id="PS51192">
    <property type="entry name" value="HELICASE_ATP_BIND_1"/>
    <property type="match status" value="1"/>
</dbReference>
<comment type="catalytic activity">
    <reaction evidence="20">
        <text>ATP + H2O = ADP + phosphate + H(+)</text>
        <dbReference type="Rhea" id="RHEA:13065"/>
        <dbReference type="ChEBI" id="CHEBI:15377"/>
        <dbReference type="ChEBI" id="CHEBI:15378"/>
        <dbReference type="ChEBI" id="CHEBI:30616"/>
        <dbReference type="ChEBI" id="CHEBI:43474"/>
        <dbReference type="ChEBI" id="CHEBI:456216"/>
        <dbReference type="EC" id="3.6.4.13"/>
    </reaction>
    <physiologicalReaction direction="left-to-right" evidence="20">
        <dbReference type="Rhea" id="RHEA:13066"/>
    </physiologicalReaction>
</comment>
<evidence type="ECO:0000256" key="24">
    <source>
        <dbReference type="SAM" id="Coils"/>
    </source>
</evidence>
<evidence type="ECO:0000256" key="16">
    <source>
        <dbReference type="ARBA" id="ARBA00022843"/>
    </source>
</evidence>
<dbReference type="CDD" id="cd18795">
    <property type="entry name" value="SF2_C_Ski2"/>
    <property type="match status" value="1"/>
</dbReference>
<dbReference type="GO" id="GO:0005681">
    <property type="term" value="C:spliceosomal complex"/>
    <property type="evidence" value="ECO:0007669"/>
    <property type="project" value="UniProtKB-KW"/>
</dbReference>
<dbReference type="SMART" id="SM00490">
    <property type="entry name" value="HELICc"/>
    <property type="match status" value="1"/>
</dbReference>
<feature type="transmembrane region" description="Helical" evidence="26">
    <location>
        <begin position="106"/>
        <end position="124"/>
    </location>
</feature>
<reference evidence="29" key="1">
    <citation type="submission" date="2021-06" db="EMBL/GenBank/DDBJ databases">
        <authorList>
            <person name="Hodson N. C."/>
            <person name="Mongue J. A."/>
            <person name="Jaron S. K."/>
        </authorList>
    </citation>
    <scope>NUCLEOTIDE SEQUENCE</scope>
</reference>
<evidence type="ECO:0000259" key="28">
    <source>
        <dbReference type="PROSITE" id="PS51194"/>
    </source>
</evidence>
<dbReference type="FunFam" id="1.10.3380.30:FF:000002">
    <property type="entry name" value="superkiller viralicidic activity 2-like 2"/>
    <property type="match status" value="1"/>
</dbReference>
<evidence type="ECO:0000256" key="19">
    <source>
        <dbReference type="ARBA" id="ARBA00023242"/>
    </source>
</evidence>
<evidence type="ECO:0000313" key="29">
    <source>
        <dbReference type="EMBL" id="CAG7720715.1"/>
    </source>
</evidence>
<feature type="coiled-coil region" evidence="24">
    <location>
        <begin position="1219"/>
        <end position="1253"/>
    </location>
</feature>
<keyword evidence="8" id="KW-0597">Phosphoprotein</keyword>
<dbReference type="InterPro" id="IPR048392">
    <property type="entry name" value="MTR4-like_stalk"/>
</dbReference>
<dbReference type="InterPro" id="IPR011545">
    <property type="entry name" value="DEAD/DEAH_box_helicase_dom"/>
</dbReference>
<dbReference type="Pfam" id="PF21408">
    <property type="entry name" value="MTR4-like_stalk"/>
    <property type="match status" value="1"/>
</dbReference>
<dbReference type="GO" id="GO:0005730">
    <property type="term" value="C:nucleolus"/>
    <property type="evidence" value="ECO:0007669"/>
    <property type="project" value="UniProtKB-SubCell"/>
</dbReference>
<dbReference type="FunFam" id="3.40.50.300:FF:000083">
    <property type="entry name" value="ATP-dependent RNA helicase DOB1"/>
    <property type="match status" value="1"/>
</dbReference>
<dbReference type="PANTHER" id="PTHR12131">
    <property type="entry name" value="ATP-DEPENDENT RNA AND DNA HELICASE"/>
    <property type="match status" value="1"/>
</dbReference>
<gene>
    <name evidence="29" type="ORF">AFUS01_LOCUS9980</name>
</gene>
<keyword evidence="14" id="KW-0347">Helicase</keyword>
<evidence type="ECO:0000256" key="14">
    <source>
        <dbReference type="ARBA" id="ARBA00022806"/>
    </source>
</evidence>
<feature type="compositionally biased region" description="Acidic residues" evidence="25">
    <location>
        <begin position="366"/>
        <end position="396"/>
    </location>
</feature>
<keyword evidence="19" id="KW-0539">Nucleus</keyword>
<keyword evidence="12" id="KW-0227">DNA damage</keyword>
<keyword evidence="17" id="KW-0007">Acetylation</keyword>
<dbReference type="GO" id="GO:0000460">
    <property type="term" value="P:maturation of 5.8S rRNA"/>
    <property type="evidence" value="ECO:0007669"/>
    <property type="project" value="TreeGrafter"/>
</dbReference>
<dbReference type="GO" id="GO:0016787">
    <property type="term" value="F:hydrolase activity"/>
    <property type="evidence" value="ECO:0007669"/>
    <property type="project" value="UniProtKB-KW"/>
</dbReference>
<dbReference type="InterPro" id="IPR014001">
    <property type="entry name" value="Helicase_ATP-bd"/>
</dbReference>
<dbReference type="PANTHER" id="PTHR12131:SF7">
    <property type="entry name" value="EXOSOME RNA HELICASE MTR4"/>
    <property type="match status" value="1"/>
</dbReference>
<evidence type="ECO:0000256" key="25">
    <source>
        <dbReference type="SAM" id="MobiDB-lite"/>
    </source>
</evidence>
<evidence type="ECO:0000256" key="12">
    <source>
        <dbReference type="ARBA" id="ARBA00022763"/>
    </source>
</evidence>
<feature type="region of interest" description="Disordered" evidence="25">
    <location>
        <begin position="331"/>
        <end position="480"/>
    </location>
</feature>
<dbReference type="GO" id="GO:0003676">
    <property type="term" value="F:nucleic acid binding"/>
    <property type="evidence" value="ECO:0007669"/>
    <property type="project" value="InterPro"/>
</dbReference>
<evidence type="ECO:0000256" key="20">
    <source>
        <dbReference type="ARBA" id="ARBA00049390"/>
    </source>
</evidence>
<dbReference type="GO" id="GO:0005524">
    <property type="term" value="F:ATP binding"/>
    <property type="evidence" value="ECO:0007669"/>
    <property type="project" value="UniProtKB-KW"/>
</dbReference>
<dbReference type="Proteomes" id="UP000708208">
    <property type="component" value="Unassembled WGS sequence"/>
</dbReference>
<evidence type="ECO:0000256" key="2">
    <source>
        <dbReference type="ARBA" id="ARBA00004604"/>
    </source>
</evidence>
<evidence type="ECO:0000256" key="18">
    <source>
        <dbReference type="ARBA" id="ARBA00023187"/>
    </source>
</evidence>
<evidence type="ECO:0000259" key="27">
    <source>
        <dbReference type="PROSITE" id="PS51192"/>
    </source>
</evidence>
<accession>A0A8J2JI71</accession>
<evidence type="ECO:0000256" key="26">
    <source>
        <dbReference type="SAM" id="Phobius"/>
    </source>
</evidence>
<dbReference type="InterPro" id="IPR027861">
    <property type="entry name" value="TMEM249"/>
</dbReference>
<keyword evidence="9" id="KW-0507">mRNA processing</keyword>
<dbReference type="GO" id="GO:0003724">
    <property type="term" value="F:RNA helicase activity"/>
    <property type="evidence" value="ECO:0007669"/>
    <property type="project" value="UniProtKB-EC"/>
</dbReference>
<evidence type="ECO:0000256" key="4">
    <source>
        <dbReference type="ARBA" id="ARBA00010140"/>
    </source>
</evidence>
<evidence type="ECO:0000256" key="6">
    <source>
        <dbReference type="ARBA" id="ARBA00022499"/>
    </source>
</evidence>
<dbReference type="FunFam" id="1.10.3380.30:FF:000004">
    <property type="entry name" value="Superkiller viralicidic activity 2-like 2"/>
    <property type="match status" value="1"/>
</dbReference>
<organism evidence="29 30">
    <name type="scientific">Allacma fusca</name>
    <dbReference type="NCBI Taxonomy" id="39272"/>
    <lineage>
        <taxon>Eukaryota</taxon>
        <taxon>Metazoa</taxon>
        <taxon>Ecdysozoa</taxon>
        <taxon>Arthropoda</taxon>
        <taxon>Hexapoda</taxon>
        <taxon>Collembola</taxon>
        <taxon>Symphypleona</taxon>
        <taxon>Sminthuridae</taxon>
        <taxon>Allacma</taxon>
    </lineage>
</organism>
<sequence>MTDFMDSHGKGIEGPERNTTKTLNSDFSIILFIFIRFNPYRNSKKFTAEEEFYLKILDNPVWPFEDLGNGIFHLRLRSARIFVGIVIILATGAAACYFFILSGIFSFPVCVCIIFLVYGVMCFFGKLTTQELIIGREVGYLLRFEATRKVIVEQDIYNIYVRLQKKSDSVQTDHCYLIIGGYLLDDIRISRMTNNEGVMRVLGKYLARNLGINYFDHHDETIKHSVIHFRNSYAETKVNGEPVDVLFDKKPSFHVESETNLEGVFKEEHKNLGEKSVVKPEPKKSTKTKGYSKKSRFVCVLGIIIEDGEKPRRKGNLSGIGNCWNWSTGSRWSSCSRAPRKSVQKETDKTETEDEPVSEPVSGASGDEEISDDEEEDEMVVGGEEDVSDDEIEELSNDASDAAPLKEEGTIPVVVEDSKSNSVDDVGGVKAEDVENLDEPGPIKSEEEKDSPDSPLESSRQADKRPAESMDYDSDDEGDVKRAKMKDDLEILKKHLPQVQVEQVDVPEDAGFTHNVAIPIDGSNAPLKPLTAPVRTYSFKLDHFQERAITIVDNYQSVLVSAHTSAGKTTVAEYAIAKGLKDCQRVIYTTPIKALSNQKYREFYEAFQDVGLITGDVTINPAASCLIMTTEILRNMLYRGSEIMREVGWVIFDEIHYMRDKERGVVWEETLILLPQKTHYVFLSATIPNAIEFAQWISWMHLQPCHVIHTDFRPVPLHHYLFPVGGEGIHLVVDEQGNFREEGFSNAMGYLQPADAGSGPRKPKQQFKSSEESPCHKVIKMAMENDLAPIIVFSFSKKDCEVYAMQLASLDFNTADDKNLVEEVFTNAIDVLNKDDQKLPQVENLLPLLKRGIGIHHGGLLPLLKETIEILFAEGLIKVLFATETFAMGLNMPARTVLFTNVRKFDGKTYRWLTSGEYIQMSGRAGRRGIDDKGVSIVMIDEKITSNVGRSLLKGMADPINSAFHLTYNMVLNLMRVEEINPEFMMERSFYQFQNYNKVPQVIAKLTKAQTDYDAIEIPSEEDVGAFYNLRVQLANLAKQFQDYITTPTYIVPFLQPGRMVYIKKDDNDFGWGAVVNFKKVDNSKNNPMKYTTGYIVEVLLHVSNSTSLTKFTTELKPPHPGERGEMKVVPVSLNVIQKVSQVRLYFSNDLRPAERRLSVLRSIEEVVKRFPDGVPLLDPVQDMKIRDKGFHSLIKNIAQFEQRLKKNAVHNSSDAQRLYEMYERKAQLFNKVQEAKQELKEAKSLLQMDELKCRKRVLRRLGYSSEGDVIQLKGRVACELSSADELLLTEMIFNGTFVDLEPEKAAALLSCLVCDERSNDAPKLTEDLSGALKNMQEMARQIAKVSLDCKLDIEEDAYVEQFKPYLMDVVHEWCKGASFSKLCEMTEVFEGGIIRCMRRLEELLRQMSLAAKVIGNKDLEDKFNDAVRLLKRDIVFAASLYL</sequence>
<keyword evidence="16" id="KW-0832">Ubl conjugation</keyword>
<dbReference type="EC" id="3.6.4.13" evidence="5"/>
<keyword evidence="26" id="KW-0472">Membrane</keyword>
<comment type="subcellular location">
    <subcellularLocation>
        <location evidence="1">Nucleus speckle</location>
    </subcellularLocation>
    <subcellularLocation>
        <location evidence="2">Nucleus</location>
        <location evidence="2">Nucleolus</location>
    </subcellularLocation>
    <subcellularLocation>
        <location evidence="3">Nucleus</location>
        <location evidence="3">Nucleoplasm</location>
    </subcellularLocation>
</comment>
<dbReference type="EMBL" id="CAJVCH010073096">
    <property type="protein sequence ID" value="CAG7720715.1"/>
    <property type="molecule type" value="Genomic_DNA"/>
</dbReference>
<dbReference type="Pfam" id="PF00270">
    <property type="entry name" value="DEAD"/>
    <property type="match status" value="1"/>
</dbReference>
<evidence type="ECO:0000256" key="13">
    <source>
        <dbReference type="ARBA" id="ARBA00022801"/>
    </source>
</evidence>
<keyword evidence="6" id="KW-1017">Isopeptide bond</keyword>
<dbReference type="GO" id="GO:0016607">
    <property type="term" value="C:nuclear speck"/>
    <property type="evidence" value="ECO:0007669"/>
    <property type="project" value="UniProtKB-SubCell"/>
</dbReference>
<name>A0A8J2JI71_9HEXA</name>
<keyword evidence="11" id="KW-0547">Nucleotide-binding</keyword>
<dbReference type="Pfam" id="PF00271">
    <property type="entry name" value="Helicase_C"/>
    <property type="match status" value="1"/>
</dbReference>
<evidence type="ECO:0000256" key="3">
    <source>
        <dbReference type="ARBA" id="ARBA00004642"/>
    </source>
</evidence>
<dbReference type="Pfam" id="PF13234">
    <property type="entry name" value="MTR4_beta-barrel"/>
    <property type="match status" value="1"/>
</dbReference>